<keyword evidence="1" id="KW-0472">Membrane</keyword>
<keyword evidence="3" id="KW-1185">Reference proteome</keyword>
<keyword evidence="1" id="KW-0812">Transmembrane</keyword>
<dbReference type="Proteomes" id="UP001457282">
    <property type="component" value="Unassembled WGS sequence"/>
</dbReference>
<gene>
    <name evidence="2" type="ORF">M0R45_008193</name>
</gene>
<reference evidence="2 3" key="1">
    <citation type="journal article" date="2023" name="G3 (Bethesda)">
        <title>A chromosome-length genome assembly and annotation of blackberry (Rubus argutus, cv. 'Hillquist').</title>
        <authorList>
            <person name="Bruna T."/>
            <person name="Aryal R."/>
            <person name="Dudchenko O."/>
            <person name="Sargent D.J."/>
            <person name="Mead D."/>
            <person name="Buti M."/>
            <person name="Cavallini A."/>
            <person name="Hytonen T."/>
            <person name="Andres J."/>
            <person name="Pham M."/>
            <person name="Weisz D."/>
            <person name="Mascagni F."/>
            <person name="Usai G."/>
            <person name="Natali L."/>
            <person name="Bassil N."/>
            <person name="Fernandez G.E."/>
            <person name="Lomsadze A."/>
            <person name="Armour M."/>
            <person name="Olukolu B."/>
            <person name="Poorten T."/>
            <person name="Britton C."/>
            <person name="Davik J."/>
            <person name="Ashrafi H."/>
            <person name="Aiden E.L."/>
            <person name="Borodovsky M."/>
            <person name="Worthington M."/>
        </authorList>
    </citation>
    <scope>NUCLEOTIDE SEQUENCE [LARGE SCALE GENOMIC DNA]</scope>
    <source>
        <strain evidence="2">PI 553951</strain>
    </source>
</reference>
<accession>A0AAW1Y0X0</accession>
<organism evidence="2 3">
    <name type="scientific">Rubus argutus</name>
    <name type="common">Southern blackberry</name>
    <dbReference type="NCBI Taxonomy" id="59490"/>
    <lineage>
        <taxon>Eukaryota</taxon>
        <taxon>Viridiplantae</taxon>
        <taxon>Streptophyta</taxon>
        <taxon>Embryophyta</taxon>
        <taxon>Tracheophyta</taxon>
        <taxon>Spermatophyta</taxon>
        <taxon>Magnoliopsida</taxon>
        <taxon>eudicotyledons</taxon>
        <taxon>Gunneridae</taxon>
        <taxon>Pentapetalae</taxon>
        <taxon>rosids</taxon>
        <taxon>fabids</taxon>
        <taxon>Rosales</taxon>
        <taxon>Rosaceae</taxon>
        <taxon>Rosoideae</taxon>
        <taxon>Rosoideae incertae sedis</taxon>
        <taxon>Rubus</taxon>
    </lineage>
</organism>
<sequence>MTPAWQWAVHGLEIHDGDGEVLWGHGWAVNLLAAVIMGCAMVSEKGDRVASGSVMMVIVAMLDGEDGRGNEDARFGF</sequence>
<protein>
    <submittedName>
        <fullName evidence="2">Uncharacterized protein</fullName>
    </submittedName>
</protein>
<dbReference type="EMBL" id="JBEDUW010000002">
    <property type="protein sequence ID" value="KAK9942532.1"/>
    <property type="molecule type" value="Genomic_DNA"/>
</dbReference>
<feature type="transmembrane region" description="Helical" evidence="1">
    <location>
        <begin position="22"/>
        <end position="42"/>
    </location>
</feature>
<name>A0AAW1Y0X0_RUBAR</name>
<comment type="caution">
    <text evidence="2">The sequence shown here is derived from an EMBL/GenBank/DDBJ whole genome shotgun (WGS) entry which is preliminary data.</text>
</comment>
<dbReference type="AlphaFoldDB" id="A0AAW1Y0X0"/>
<evidence type="ECO:0000256" key="1">
    <source>
        <dbReference type="SAM" id="Phobius"/>
    </source>
</evidence>
<keyword evidence="1" id="KW-1133">Transmembrane helix</keyword>
<evidence type="ECO:0000313" key="3">
    <source>
        <dbReference type="Proteomes" id="UP001457282"/>
    </source>
</evidence>
<evidence type="ECO:0000313" key="2">
    <source>
        <dbReference type="EMBL" id="KAK9942532.1"/>
    </source>
</evidence>
<proteinExistence type="predicted"/>